<evidence type="ECO:0008006" key="4">
    <source>
        <dbReference type="Google" id="ProtNLM"/>
    </source>
</evidence>
<evidence type="ECO:0000313" key="2">
    <source>
        <dbReference type="EMBL" id="GIY97813.1"/>
    </source>
</evidence>
<feature type="region of interest" description="Disordered" evidence="1">
    <location>
        <begin position="1"/>
        <end position="37"/>
    </location>
</feature>
<comment type="caution">
    <text evidence="2">The sequence shown here is derived from an EMBL/GenBank/DDBJ whole genome shotgun (WGS) entry which is preliminary data.</text>
</comment>
<dbReference type="Proteomes" id="UP001054945">
    <property type="component" value="Unassembled WGS sequence"/>
</dbReference>
<proteinExistence type="predicted"/>
<name>A0AAV4XT91_CAEEX</name>
<gene>
    <name evidence="2" type="ORF">CEXT_248091</name>
</gene>
<sequence>MRLSCNRMNLQSPDQEEEAQHDHSSKGGKYTESAADKASANNTKVVCRDLKQYPTLQSLDLSSSISLHSSSRRTPFHGPFLSSALPSSFCNNSSRLLSPFRVTIWRLYRLSYDISSSASGLWYLRRQYPRFRCSFLSRLHFTAARTASPEPNRSFSPSPQDLTDEVCPQFDDGVVVTQSLGREARLSCIVRNLGRFKLKKYINGSAPQQAGECMFCKRHR</sequence>
<organism evidence="2 3">
    <name type="scientific">Caerostris extrusa</name>
    <name type="common">Bark spider</name>
    <name type="synonym">Caerostris bankana</name>
    <dbReference type="NCBI Taxonomy" id="172846"/>
    <lineage>
        <taxon>Eukaryota</taxon>
        <taxon>Metazoa</taxon>
        <taxon>Ecdysozoa</taxon>
        <taxon>Arthropoda</taxon>
        <taxon>Chelicerata</taxon>
        <taxon>Arachnida</taxon>
        <taxon>Araneae</taxon>
        <taxon>Araneomorphae</taxon>
        <taxon>Entelegynae</taxon>
        <taxon>Araneoidea</taxon>
        <taxon>Araneidae</taxon>
        <taxon>Caerostris</taxon>
    </lineage>
</organism>
<dbReference type="AlphaFoldDB" id="A0AAV4XT91"/>
<reference evidence="2 3" key="1">
    <citation type="submission" date="2021-06" db="EMBL/GenBank/DDBJ databases">
        <title>Caerostris extrusa draft genome.</title>
        <authorList>
            <person name="Kono N."/>
            <person name="Arakawa K."/>
        </authorList>
    </citation>
    <scope>NUCLEOTIDE SEQUENCE [LARGE SCALE GENOMIC DNA]</scope>
</reference>
<evidence type="ECO:0000256" key="1">
    <source>
        <dbReference type="SAM" id="MobiDB-lite"/>
    </source>
</evidence>
<dbReference type="EMBL" id="BPLR01018218">
    <property type="protein sequence ID" value="GIY97813.1"/>
    <property type="molecule type" value="Genomic_DNA"/>
</dbReference>
<evidence type="ECO:0000313" key="3">
    <source>
        <dbReference type="Proteomes" id="UP001054945"/>
    </source>
</evidence>
<keyword evidence="3" id="KW-1185">Reference proteome</keyword>
<feature type="compositionally biased region" description="Polar residues" evidence="1">
    <location>
        <begin position="1"/>
        <end position="13"/>
    </location>
</feature>
<protein>
    <recommendedName>
        <fullName evidence="4">Ig-like domain-containing protein</fullName>
    </recommendedName>
</protein>
<accession>A0AAV4XT91</accession>